<evidence type="ECO:0000256" key="6">
    <source>
        <dbReference type="PIRSR" id="PIRSR611782-1"/>
    </source>
</evidence>
<dbReference type="InterPro" id="IPR001940">
    <property type="entry name" value="Peptidase_S1C"/>
</dbReference>
<feature type="domain" description="PDZ" evidence="8">
    <location>
        <begin position="294"/>
        <end position="385"/>
    </location>
</feature>
<evidence type="ECO:0000256" key="5">
    <source>
        <dbReference type="ARBA" id="ARBA00022825"/>
    </source>
</evidence>
<dbReference type="NCBIfam" id="TIGR02037">
    <property type="entry name" value="degP_htrA_DO"/>
    <property type="match status" value="1"/>
</dbReference>
<evidence type="ECO:0000256" key="3">
    <source>
        <dbReference type="ARBA" id="ARBA00022737"/>
    </source>
</evidence>
<dbReference type="InterPro" id="IPR051201">
    <property type="entry name" value="Chloro_Bact_Ser_Proteases"/>
</dbReference>
<dbReference type="InterPro" id="IPR011782">
    <property type="entry name" value="Pept_S1C_Do"/>
</dbReference>
<evidence type="ECO:0000313" key="9">
    <source>
        <dbReference type="EMBL" id="SDJ86236.1"/>
    </source>
</evidence>
<name>A0A1G8X7F5_9BACT</name>
<evidence type="ECO:0000256" key="1">
    <source>
        <dbReference type="ARBA" id="ARBA00022670"/>
    </source>
</evidence>
<dbReference type="InterPro" id="IPR001478">
    <property type="entry name" value="PDZ"/>
</dbReference>
<dbReference type="Pfam" id="PF13180">
    <property type="entry name" value="PDZ_2"/>
    <property type="match status" value="1"/>
</dbReference>
<keyword evidence="3" id="KW-0677">Repeat</keyword>
<feature type="active site" description="Charge relay system" evidence="6">
    <location>
        <position position="136"/>
    </location>
</feature>
<dbReference type="InterPro" id="IPR009003">
    <property type="entry name" value="Peptidase_S1_PA"/>
</dbReference>
<dbReference type="STRING" id="1075417.SAMN05421823_101282"/>
<dbReference type="InterPro" id="IPR036034">
    <property type="entry name" value="PDZ_sf"/>
</dbReference>
<proteinExistence type="predicted"/>
<dbReference type="SMART" id="SM00228">
    <property type="entry name" value="PDZ"/>
    <property type="match status" value="1"/>
</dbReference>
<dbReference type="Pfam" id="PF13365">
    <property type="entry name" value="Trypsin_2"/>
    <property type="match status" value="1"/>
</dbReference>
<evidence type="ECO:0000256" key="4">
    <source>
        <dbReference type="ARBA" id="ARBA00022801"/>
    </source>
</evidence>
<dbReference type="PANTHER" id="PTHR43343">
    <property type="entry name" value="PEPTIDASE S12"/>
    <property type="match status" value="1"/>
</dbReference>
<evidence type="ECO:0000313" key="10">
    <source>
        <dbReference type="Proteomes" id="UP000198510"/>
    </source>
</evidence>
<organism evidence="9 10">
    <name type="scientific">Catalinimonas alkaloidigena</name>
    <dbReference type="NCBI Taxonomy" id="1075417"/>
    <lineage>
        <taxon>Bacteria</taxon>
        <taxon>Pseudomonadati</taxon>
        <taxon>Bacteroidota</taxon>
        <taxon>Cytophagia</taxon>
        <taxon>Cytophagales</taxon>
        <taxon>Catalimonadaceae</taxon>
        <taxon>Catalinimonas</taxon>
    </lineage>
</organism>
<feature type="active site" description="Charge relay system" evidence="6">
    <location>
        <position position="166"/>
    </location>
</feature>
<keyword evidence="5" id="KW-0720">Serine protease</keyword>
<keyword evidence="10" id="KW-1185">Reference proteome</keyword>
<keyword evidence="2" id="KW-0732">Signal</keyword>
<gene>
    <name evidence="9" type="ORF">SAMN05421823_101282</name>
</gene>
<feature type="binding site" evidence="7">
    <location>
        <position position="136"/>
    </location>
    <ligand>
        <name>substrate</name>
    </ligand>
</feature>
<dbReference type="Proteomes" id="UP000198510">
    <property type="component" value="Unassembled WGS sequence"/>
</dbReference>
<dbReference type="EMBL" id="FNFO01000001">
    <property type="protein sequence ID" value="SDJ86236.1"/>
    <property type="molecule type" value="Genomic_DNA"/>
</dbReference>
<feature type="binding site" evidence="7">
    <location>
        <begin position="248"/>
        <end position="250"/>
    </location>
    <ligand>
        <name>substrate</name>
    </ligand>
</feature>
<dbReference type="SUPFAM" id="SSF50494">
    <property type="entry name" value="Trypsin-like serine proteases"/>
    <property type="match status" value="1"/>
</dbReference>
<feature type="active site" description="Charge relay system" evidence="6">
    <location>
        <position position="250"/>
    </location>
</feature>
<evidence type="ECO:0000256" key="7">
    <source>
        <dbReference type="PIRSR" id="PIRSR611782-2"/>
    </source>
</evidence>
<dbReference type="GO" id="GO:0004252">
    <property type="term" value="F:serine-type endopeptidase activity"/>
    <property type="evidence" value="ECO:0007669"/>
    <property type="project" value="InterPro"/>
</dbReference>
<evidence type="ECO:0000259" key="8">
    <source>
        <dbReference type="PROSITE" id="PS50106"/>
    </source>
</evidence>
<sequence>MSKTVKTAVLTGALCSALTLGTYKILGFDEQKVIIQKADQPVALTSARYAPSTTAPTVAPFDFSYAAETSTPAVVHIRSTITSASAAQGQQQIPDVFRRFFGDDFDVQPQQRGPQQASGSGVIINAEKGYIVTNNHVVEGADQLDVTLNDQRTFPAKLIGTDPETDLAVIQVEAQSLKALKFASSDDVKIGEWVLAVGNPFNLESTVTAGIVSAKGRGIGILSRNNAQNGVSSAVESFIQTDAAVNPGNSGGALVNLNGDLIGINTAIASPTGSYAGYSFAVPSALVQKISTDLIEFGSVQRGMLGVNITTVTGVVAQEQGLKVNQGVLVSDFSANSAAKEAGLEAKDVIVAVDGIGVNNSAELQELISRRRPGDNVEITVDRDGRQRKFNVKLNARSEAAPVVASNRNNANIMEALGADFRNLTKEEKAELGVQGGVKVQTMREGKLRMETSIRPGFVITKVDRQPVTSVEDLNKALQGKSDGVLLEGIYPGSSRTYYYGLGM</sequence>
<dbReference type="SUPFAM" id="SSF50156">
    <property type="entry name" value="PDZ domain-like"/>
    <property type="match status" value="2"/>
</dbReference>
<dbReference type="PANTHER" id="PTHR43343:SF3">
    <property type="entry name" value="PROTEASE DO-LIKE 8, CHLOROPLASTIC"/>
    <property type="match status" value="1"/>
</dbReference>
<dbReference type="Gene3D" id="2.30.42.10">
    <property type="match status" value="2"/>
</dbReference>
<dbReference type="RefSeq" id="WP_089678161.1">
    <property type="nucleotide sequence ID" value="NZ_FNFO01000001.1"/>
</dbReference>
<keyword evidence="1 9" id="KW-0645">Protease</keyword>
<reference evidence="9 10" key="1">
    <citation type="submission" date="2016-10" db="EMBL/GenBank/DDBJ databases">
        <authorList>
            <person name="de Groot N.N."/>
        </authorList>
    </citation>
    <scope>NUCLEOTIDE SEQUENCE [LARGE SCALE GENOMIC DNA]</scope>
    <source>
        <strain evidence="9 10">DSM 25186</strain>
    </source>
</reference>
<dbReference type="Gene3D" id="2.40.10.120">
    <property type="match status" value="1"/>
</dbReference>
<evidence type="ECO:0000256" key="2">
    <source>
        <dbReference type="ARBA" id="ARBA00022729"/>
    </source>
</evidence>
<feature type="binding site" evidence="7">
    <location>
        <position position="166"/>
    </location>
    <ligand>
        <name>substrate</name>
    </ligand>
</feature>
<dbReference type="AlphaFoldDB" id="A0A1G8X7F5"/>
<dbReference type="PRINTS" id="PR00834">
    <property type="entry name" value="PROTEASES2C"/>
</dbReference>
<protein>
    <submittedName>
        <fullName evidence="9">Do/DeqQ family serine protease</fullName>
    </submittedName>
</protein>
<keyword evidence="4" id="KW-0378">Hydrolase</keyword>
<dbReference type="OrthoDB" id="9758917at2"/>
<accession>A0A1G8X7F5</accession>
<dbReference type="PROSITE" id="PS50106">
    <property type="entry name" value="PDZ"/>
    <property type="match status" value="1"/>
</dbReference>
<dbReference type="GO" id="GO:0006508">
    <property type="term" value="P:proteolysis"/>
    <property type="evidence" value="ECO:0007669"/>
    <property type="project" value="UniProtKB-KW"/>
</dbReference>